<evidence type="ECO:0000313" key="11">
    <source>
        <dbReference type="Proteomes" id="UP000004793"/>
    </source>
</evidence>
<dbReference type="SUPFAM" id="SSF52402">
    <property type="entry name" value="Adenine nucleotide alpha hydrolases-like"/>
    <property type="match status" value="1"/>
</dbReference>
<name>A0A7U6JFY6_CALEA</name>
<reference evidence="10 11" key="1">
    <citation type="submission" date="2011-01" db="EMBL/GenBank/DDBJ databases">
        <title>Whole genome sequence of Caldisericum exile AZM16c01.</title>
        <authorList>
            <person name="Narita-Yamada S."/>
            <person name="Kawakoshi A."/>
            <person name="Nakamura S."/>
            <person name="Sasagawa M."/>
            <person name="Fukada J."/>
            <person name="Sekine M."/>
            <person name="Kato Y."/>
            <person name="Fukai R."/>
            <person name="Sasaki K."/>
            <person name="Hanamaki A."/>
            <person name="Narita H."/>
            <person name="Konno Y."/>
            <person name="Mori K."/>
            <person name="Yamazaki S."/>
            <person name="Suzuki K."/>
            <person name="Fujita N."/>
        </authorList>
    </citation>
    <scope>NUCLEOTIDE SEQUENCE [LARGE SCALE GENOMIC DNA]</scope>
    <source>
        <strain evidence="11">DSM 21853 / NBRC 104410 / AZM16c01</strain>
    </source>
</reference>
<evidence type="ECO:0000256" key="8">
    <source>
        <dbReference type="HAMAP-Rule" id="MF_01161"/>
    </source>
</evidence>
<dbReference type="AlphaFoldDB" id="A0A7U6JFY6"/>
<evidence type="ECO:0000259" key="9">
    <source>
        <dbReference type="SMART" id="SM00977"/>
    </source>
</evidence>
<dbReference type="InterPro" id="IPR011063">
    <property type="entry name" value="TilS/TtcA_N"/>
</dbReference>
<dbReference type="SUPFAM" id="SSF56037">
    <property type="entry name" value="PheT/TilS domain"/>
    <property type="match status" value="1"/>
</dbReference>
<dbReference type="PANTHER" id="PTHR43033:SF1">
    <property type="entry name" value="TRNA(ILE)-LYSIDINE SYNTHASE-RELATED"/>
    <property type="match status" value="1"/>
</dbReference>
<dbReference type="InterPro" id="IPR014729">
    <property type="entry name" value="Rossmann-like_a/b/a_fold"/>
</dbReference>
<dbReference type="Gene3D" id="1.20.59.20">
    <property type="match status" value="1"/>
</dbReference>
<comment type="subcellular location">
    <subcellularLocation>
        <location evidence="1 8">Cytoplasm</location>
    </subcellularLocation>
</comment>
<dbReference type="RefSeq" id="WP_014453392.1">
    <property type="nucleotide sequence ID" value="NC_017096.1"/>
</dbReference>
<dbReference type="CDD" id="cd01992">
    <property type="entry name" value="TilS_N"/>
    <property type="match status" value="1"/>
</dbReference>
<dbReference type="Gene3D" id="3.40.50.620">
    <property type="entry name" value="HUPs"/>
    <property type="match status" value="1"/>
</dbReference>
<accession>A0A7U6JFY6</accession>
<dbReference type="HAMAP" id="MF_01161">
    <property type="entry name" value="tRNA_Ile_lys_synt"/>
    <property type="match status" value="1"/>
</dbReference>
<keyword evidence="3 8" id="KW-0436">Ligase</keyword>
<dbReference type="InterPro" id="IPR012796">
    <property type="entry name" value="Lysidine-tRNA-synth_C"/>
</dbReference>
<comment type="similarity">
    <text evidence="8">Belongs to the tRNA(Ile)-lysidine synthase family.</text>
</comment>
<gene>
    <name evidence="8 10" type="primary">tilS</name>
    <name evidence="10" type="ordered locus">CSE_08630</name>
</gene>
<dbReference type="EMBL" id="AP012051">
    <property type="protein sequence ID" value="BAL80989.1"/>
    <property type="molecule type" value="Genomic_DNA"/>
</dbReference>
<dbReference type="Pfam" id="PF11734">
    <property type="entry name" value="TilS_C"/>
    <property type="match status" value="1"/>
</dbReference>
<dbReference type="Proteomes" id="UP000004793">
    <property type="component" value="Chromosome"/>
</dbReference>
<keyword evidence="4 8" id="KW-0819">tRNA processing</keyword>
<keyword evidence="11" id="KW-1185">Reference proteome</keyword>
<dbReference type="EC" id="6.3.4.19" evidence="8"/>
<comment type="catalytic activity">
    <reaction evidence="7 8">
        <text>cytidine(34) in tRNA(Ile2) + L-lysine + ATP = lysidine(34) in tRNA(Ile2) + AMP + diphosphate + H(+)</text>
        <dbReference type="Rhea" id="RHEA:43744"/>
        <dbReference type="Rhea" id="RHEA-COMP:10625"/>
        <dbReference type="Rhea" id="RHEA-COMP:10670"/>
        <dbReference type="ChEBI" id="CHEBI:15378"/>
        <dbReference type="ChEBI" id="CHEBI:30616"/>
        <dbReference type="ChEBI" id="CHEBI:32551"/>
        <dbReference type="ChEBI" id="CHEBI:33019"/>
        <dbReference type="ChEBI" id="CHEBI:82748"/>
        <dbReference type="ChEBI" id="CHEBI:83665"/>
        <dbReference type="ChEBI" id="CHEBI:456215"/>
        <dbReference type="EC" id="6.3.4.19"/>
    </reaction>
</comment>
<dbReference type="NCBIfam" id="TIGR02433">
    <property type="entry name" value="lysidine_TilS_C"/>
    <property type="match status" value="1"/>
</dbReference>
<dbReference type="NCBIfam" id="TIGR02432">
    <property type="entry name" value="lysidine_TilS_N"/>
    <property type="match status" value="1"/>
</dbReference>
<dbReference type="Pfam" id="PF01171">
    <property type="entry name" value="ATP_bind_3"/>
    <property type="match status" value="1"/>
</dbReference>
<dbReference type="InterPro" id="IPR012795">
    <property type="entry name" value="tRNA_Ile_lys_synt_N"/>
</dbReference>
<evidence type="ECO:0000256" key="3">
    <source>
        <dbReference type="ARBA" id="ARBA00022598"/>
    </source>
</evidence>
<evidence type="ECO:0000256" key="2">
    <source>
        <dbReference type="ARBA" id="ARBA00022490"/>
    </source>
</evidence>
<evidence type="ECO:0000256" key="5">
    <source>
        <dbReference type="ARBA" id="ARBA00022741"/>
    </source>
</evidence>
<dbReference type="GO" id="GO:0006400">
    <property type="term" value="P:tRNA modification"/>
    <property type="evidence" value="ECO:0007669"/>
    <property type="project" value="UniProtKB-UniRule"/>
</dbReference>
<dbReference type="GO" id="GO:0032267">
    <property type="term" value="F:tRNA(Ile)-lysidine synthase activity"/>
    <property type="evidence" value="ECO:0007669"/>
    <property type="project" value="UniProtKB-EC"/>
</dbReference>
<protein>
    <recommendedName>
        <fullName evidence="8">tRNA(Ile)-lysidine synthase</fullName>
        <ecNumber evidence="8">6.3.4.19</ecNumber>
    </recommendedName>
    <alternativeName>
        <fullName evidence="8">tRNA(Ile)-2-lysyl-cytidine synthase</fullName>
    </alternativeName>
    <alternativeName>
        <fullName evidence="8">tRNA(Ile)-lysidine synthetase</fullName>
    </alternativeName>
</protein>
<dbReference type="SUPFAM" id="SSF82829">
    <property type="entry name" value="MesJ substrate recognition domain-like"/>
    <property type="match status" value="1"/>
</dbReference>
<dbReference type="KEGG" id="cex:CSE_08630"/>
<comment type="domain">
    <text evidence="8">The N-terminal region contains the highly conserved SGGXDS motif, predicted to be a P-loop motif involved in ATP binding.</text>
</comment>
<evidence type="ECO:0000256" key="4">
    <source>
        <dbReference type="ARBA" id="ARBA00022694"/>
    </source>
</evidence>
<evidence type="ECO:0000256" key="7">
    <source>
        <dbReference type="ARBA" id="ARBA00048539"/>
    </source>
</evidence>
<dbReference type="SMART" id="SM00977">
    <property type="entry name" value="TilS_C"/>
    <property type="match status" value="1"/>
</dbReference>
<feature type="binding site" evidence="8">
    <location>
        <begin position="29"/>
        <end position="34"/>
    </location>
    <ligand>
        <name>ATP</name>
        <dbReference type="ChEBI" id="CHEBI:30616"/>
    </ligand>
</feature>
<organism evidence="10 11">
    <name type="scientific">Caldisericum exile (strain DSM 21853 / NBRC 104410 / AZM16c01)</name>
    <dbReference type="NCBI Taxonomy" id="511051"/>
    <lineage>
        <taxon>Bacteria</taxon>
        <taxon>Pseudomonadati</taxon>
        <taxon>Caldisericota/Cryosericota group</taxon>
        <taxon>Caldisericota</taxon>
        <taxon>Caldisericia</taxon>
        <taxon>Caldisericales</taxon>
        <taxon>Caldisericaceae</taxon>
        <taxon>Caldisericum</taxon>
    </lineage>
</organism>
<sequence length="451" mass="52155">MEEILEKVLKTIEKYKLIQKNEKVLLAVSGGIDSMTMLSIFHKIKDIIQVEIGVATFDHGIRSESKDEIKIVEEYSKKLQVPFFFGVGNALKVHLKTKRNLEDVAREQRLKFLREVKEANSFNKIALAHNKNDFVETFFMHLLKGSGLKGITSMLAIEEDLIRPLVGVTREEIENYAKNEGIPYIIDLSNYNLSYERNRLRYQILPLIKSSYPNFMDHVLNFSDIALNDENLLDKITAIELEGIKRQNNEYSINLFKPLSLSIKRRIIKELLGENANYERVNMIIEFIESNKKKFSIGKDIYVAKTGNSFYIEHGTPFTIERSYILKIPGITTIPEAEVKIISEILESKKEFDLNDKTSAVFDLNFLKFPISVRFRKEGDIIEIENGKKKLQDLFVDLKVRRDIRHKVPIVVDNDDKILWVCGVRRSTIAKIGKDTRKVLFLKIVPLTQNL</sequence>
<dbReference type="InterPro" id="IPR012094">
    <property type="entry name" value="tRNA_Ile_lys_synt"/>
</dbReference>
<evidence type="ECO:0000313" key="10">
    <source>
        <dbReference type="EMBL" id="BAL80989.1"/>
    </source>
</evidence>
<keyword evidence="6 8" id="KW-0067">ATP-binding</keyword>
<keyword evidence="5 8" id="KW-0547">Nucleotide-binding</keyword>
<dbReference type="GO" id="GO:0005737">
    <property type="term" value="C:cytoplasm"/>
    <property type="evidence" value="ECO:0007669"/>
    <property type="project" value="UniProtKB-SubCell"/>
</dbReference>
<evidence type="ECO:0000256" key="6">
    <source>
        <dbReference type="ARBA" id="ARBA00022840"/>
    </source>
</evidence>
<dbReference type="PANTHER" id="PTHR43033">
    <property type="entry name" value="TRNA(ILE)-LYSIDINE SYNTHASE-RELATED"/>
    <property type="match status" value="1"/>
</dbReference>
<dbReference type="GO" id="GO:0005524">
    <property type="term" value="F:ATP binding"/>
    <property type="evidence" value="ECO:0007669"/>
    <property type="project" value="UniProtKB-UniRule"/>
</dbReference>
<evidence type="ECO:0000256" key="1">
    <source>
        <dbReference type="ARBA" id="ARBA00004496"/>
    </source>
</evidence>
<dbReference type="OrthoDB" id="9807403at2"/>
<comment type="function">
    <text evidence="8">Ligates lysine onto the cytidine present at position 34 of the AUA codon-specific tRNA(Ile) that contains the anticodon CAU, in an ATP-dependent manner. Cytidine is converted to lysidine, thus changing the amino acid specificity of the tRNA from methionine to isoleucine.</text>
</comment>
<proteinExistence type="inferred from homology"/>
<keyword evidence="2 8" id="KW-0963">Cytoplasm</keyword>
<feature type="domain" description="Lysidine-tRNA(Ile) synthetase C-terminal" evidence="9">
    <location>
        <begin position="371"/>
        <end position="442"/>
    </location>
</feature>